<proteinExistence type="predicted"/>
<name>A0A6C0KEB5_9ZZZZ</name>
<dbReference type="Pfam" id="PF19071">
    <property type="entry name" value="DUF5767"/>
    <property type="match status" value="1"/>
</dbReference>
<accession>A0A6C0KEB5</accession>
<keyword evidence="2" id="KW-1133">Transmembrane helix</keyword>
<feature type="region of interest" description="Disordered" evidence="1">
    <location>
        <begin position="48"/>
        <end position="195"/>
    </location>
</feature>
<reference evidence="3" key="1">
    <citation type="journal article" date="2020" name="Nature">
        <title>Giant virus diversity and host interactions through global metagenomics.</title>
        <authorList>
            <person name="Schulz F."/>
            <person name="Roux S."/>
            <person name="Paez-Espino D."/>
            <person name="Jungbluth S."/>
            <person name="Walsh D.A."/>
            <person name="Denef V.J."/>
            <person name="McMahon K.D."/>
            <person name="Konstantinidis K.T."/>
            <person name="Eloe-Fadrosh E.A."/>
            <person name="Kyrpides N.C."/>
            <person name="Woyke T."/>
        </authorList>
    </citation>
    <scope>NUCLEOTIDE SEQUENCE</scope>
    <source>
        <strain evidence="3">GVMAG-S-3300010158-109</strain>
    </source>
</reference>
<dbReference type="InterPro" id="IPR043910">
    <property type="entry name" value="DUF5767"/>
</dbReference>
<evidence type="ECO:0000256" key="2">
    <source>
        <dbReference type="SAM" id="Phobius"/>
    </source>
</evidence>
<evidence type="ECO:0000313" key="3">
    <source>
        <dbReference type="EMBL" id="QHU15683.1"/>
    </source>
</evidence>
<feature type="compositionally biased region" description="Pro residues" evidence="1">
    <location>
        <begin position="86"/>
        <end position="108"/>
    </location>
</feature>
<feature type="transmembrane region" description="Helical" evidence="2">
    <location>
        <begin position="329"/>
        <end position="349"/>
    </location>
</feature>
<dbReference type="EMBL" id="MN740867">
    <property type="protein sequence ID" value="QHU15683.1"/>
    <property type="molecule type" value="Genomic_DNA"/>
</dbReference>
<keyword evidence="2" id="KW-0472">Membrane</keyword>
<evidence type="ECO:0000256" key="1">
    <source>
        <dbReference type="SAM" id="MobiDB-lite"/>
    </source>
</evidence>
<feature type="compositionally biased region" description="Basic and acidic residues" evidence="1">
    <location>
        <begin position="132"/>
        <end position="182"/>
    </location>
</feature>
<feature type="compositionally biased region" description="Low complexity" evidence="1">
    <location>
        <begin position="360"/>
        <end position="373"/>
    </location>
</feature>
<feature type="compositionally biased region" description="Low complexity" evidence="1">
    <location>
        <begin position="109"/>
        <end position="125"/>
    </location>
</feature>
<feature type="region of interest" description="Disordered" evidence="1">
    <location>
        <begin position="360"/>
        <end position="391"/>
    </location>
</feature>
<sequence length="391" mass="45219">MSKKPTYQVIKVPTERPPFRPKHFPQMPILYLELLENKAKVKNNLVNTEYVPKIPPPVPIQQRSPDEDVYENYEDFKNKKNDVSPSPSPPQNSPPSPQHSPSPQPSPPLSTSSKSSKKSSSPSSPKNDDDDLSSRMRELLKDDKKDRDRGDRDRGDRDRGDRDRDRGDRDRDRDDRDRERPKTPPVNVAPRLSDIAGGSYVPQKVIENLQVQDDEDLKRELLFKFELLKRSYKNTSIPEFSIHSDYRHMQRTYESTIRQVNIDSNIENYKSYLITGFYIVEFVLGYWLKFDMQDFTKQQILSMNKYEHLLIELGEKSYVPEGSKWPVEIRLLFTIVINAAIFIITKMVMKKIGSNLFGMTSTPSSSPPSTTNTETAPKKRMRGPDINLEEL</sequence>
<feature type="transmembrane region" description="Helical" evidence="2">
    <location>
        <begin position="271"/>
        <end position="288"/>
    </location>
</feature>
<keyword evidence="2" id="KW-0812">Transmembrane</keyword>
<dbReference type="AlphaFoldDB" id="A0A6C0KEB5"/>
<protein>
    <submittedName>
        <fullName evidence="3">Uncharacterized protein</fullName>
    </submittedName>
</protein>
<organism evidence="3">
    <name type="scientific">viral metagenome</name>
    <dbReference type="NCBI Taxonomy" id="1070528"/>
    <lineage>
        <taxon>unclassified sequences</taxon>
        <taxon>metagenomes</taxon>
        <taxon>organismal metagenomes</taxon>
    </lineage>
</organism>